<comment type="caution">
    <text evidence="2">The sequence shown here is derived from an EMBL/GenBank/DDBJ whole genome shotgun (WGS) entry which is preliminary data.</text>
</comment>
<evidence type="ECO:0000313" key="2">
    <source>
        <dbReference type="EMBL" id="KAF7634854.1"/>
    </source>
</evidence>
<sequence>MDKMSTIKNQLKKYLYNYIKNLLLSSDLVRFVMEEDFKQIKLLIMSKKFEINLNNDEELSNPFLAELNKQKIKSFLNEASKKLNDIISLTENNKINEAEKLINDTENILKMAKQKLLNIKGTPTAEGTNISEESEPSTPAPALPPKNFGSNLYVCVLCAKECNSEN</sequence>
<dbReference type="AlphaFoldDB" id="A0A8S9ZN58"/>
<protein>
    <submittedName>
        <fullName evidence="2">Uncharacterized protein</fullName>
    </submittedName>
</protein>
<organism evidence="2 3">
    <name type="scientific">Meloidogyne graminicola</name>
    <dbReference type="NCBI Taxonomy" id="189291"/>
    <lineage>
        <taxon>Eukaryota</taxon>
        <taxon>Metazoa</taxon>
        <taxon>Ecdysozoa</taxon>
        <taxon>Nematoda</taxon>
        <taxon>Chromadorea</taxon>
        <taxon>Rhabditida</taxon>
        <taxon>Tylenchina</taxon>
        <taxon>Tylenchomorpha</taxon>
        <taxon>Tylenchoidea</taxon>
        <taxon>Meloidogynidae</taxon>
        <taxon>Meloidogyninae</taxon>
        <taxon>Meloidogyne</taxon>
    </lineage>
</organism>
<proteinExistence type="predicted"/>
<keyword evidence="3" id="KW-1185">Reference proteome</keyword>
<reference evidence="2" key="1">
    <citation type="journal article" date="2020" name="Ecol. Evol.">
        <title>Genome structure and content of the rice root-knot nematode (Meloidogyne graminicola).</title>
        <authorList>
            <person name="Phan N.T."/>
            <person name="Danchin E.G.J."/>
            <person name="Klopp C."/>
            <person name="Perfus-Barbeoch L."/>
            <person name="Kozlowski D.K."/>
            <person name="Koutsovoulos G.D."/>
            <person name="Lopez-Roques C."/>
            <person name="Bouchez O."/>
            <person name="Zahm M."/>
            <person name="Besnard G."/>
            <person name="Bellafiore S."/>
        </authorList>
    </citation>
    <scope>NUCLEOTIDE SEQUENCE</scope>
    <source>
        <strain evidence="2">VN-18</strain>
    </source>
</reference>
<dbReference type="EMBL" id="JABEBT010000050">
    <property type="protein sequence ID" value="KAF7634854.1"/>
    <property type="molecule type" value="Genomic_DNA"/>
</dbReference>
<evidence type="ECO:0000256" key="1">
    <source>
        <dbReference type="SAM" id="MobiDB-lite"/>
    </source>
</evidence>
<gene>
    <name evidence="2" type="ORF">Mgra_00005748</name>
</gene>
<dbReference type="Proteomes" id="UP000605970">
    <property type="component" value="Unassembled WGS sequence"/>
</dbReference>
<accession>A0A8S9ZN58</accession>
<name>A0A8S9ZN58_9BILA</name>
<evidence type="ECO:0000313" key="3">
    <source>
        <dbReference type="Proteomes" id="UP000605970"/>
    </source>
</evidence>
<feature type="region of interest" description="Disordered" evidence="1">
    <location>
        <begin position="123"/>
        <end position="143"/>
    </location>
</feature>